<feature type="coiled-coil region" evidence="1">
    <location>
        <begin position="109"/>
        <end position="143"/>
    </location>
</feature>
<proteinExistence type="predicted"/>
<reference evidence="3" key="1">
    <citation type="journal article" date="2020" name="Stud. Mycol.">
        <title>101 Dothideomycetes genomes: a test case for predicting lifestyles and emergence of pathogens.</title>
        <authorList>
            <person name="Haridas S."/>
            <person name="Albert R."/>
            <person name="Binder M."/>
            <person name="Bloem J."/>
            <person name="Labutti K."/>
            <person name="Salamov A."/>
            <person name="Andreopoulos B."/>
            <person name="Baker S."/>
            <person name="Barry K."/>
            <person name="Bills G."/>
            <person name="Bluhm B."/>
            <person name="Cannon C."/>
            <person name="Castanera R."/>
            <person name="Culley D."/>
            <person name="Daum C."/>
            <person name="Ezra D."/>
            <person name="Gonzalez J."/>
            <person name="Henrissat B."/>
            <person name="Kuo A."/>
            <person name="Liang C."/>
            <person name="Lipzen A."/>
            <person name="Lutzoni F."/>
            <person name="Magnuson J."/>
            <person name="Mondo S."/>
            <person name="Nolan M."/>
            <person name="Ohm R."/>
            <person name="Pangilinan J."/>
            <person name="Park H.-J."/>
            <person name="Ramirez L."/>
            <person name="Alfaro M."/>
            <person name="Sun H."/>
            <person name="Tritt A."/>
            <person name="Yoshinaga Y."/>
            <person name="Zwiers L.-H."/>
            <person name="Turgeon B."/>
            <person name="Goodwin S."/>
            <person name="Spatafora J."/>
            <person name="Crous P."/>
            <person name="Grigoriev I."/>
        </authorList>
    </citation>
    <scope>NUCLEOTIDE SEQUENCE</scope>
    <source>
        <strain evidence="3">CBS 627.86</strain>
    </source>
</reference>
<feature type="compositionally biased region" description="Basic and acidic residues" evidence="2">
    <location>
        <begin position="525"/>
        <end position="540"/>
    </location>
</feature>
<name>A0A6A5YU47_9PLEO</name>
<evidence type="ECO:0000313" key="4">
    <source>
        <dbReference type="Proteomes" id="UP000799770"/>
    </source>
</evidence>
<keyword evidence="1" id="KW-0175">Coiled coil</keyword>
<evidence type="ECO:0000256" key="1">
    <source>
        <dbReference type="SAM" id="Coils"/>
    </source>
</evidence>
<feature type="region of interest" description="Disordered" evidence="2">
    <location>
        <begin position="1"/>
        <end position="109"/>
    </location>
</feature>
<sequence length="540" mass="61073">MGNENPAICASPQEVAFDPAKSTDELFRRVRTNSDPSPTGRRASFEPRMASPTRALTQTADEWESSSSQRPLPPLPANDMPRDTASRSIVSRRPIGPTTRPPKPVRTSVPELERLLDEAERVAKDKEEEIQRLTIDNARLRNEWQNTSASLAATKATVSHILEDKHFSSAWKQLRFSIKNWAYQHFGQRAPAMNSLKKWYKTQNPPEHMVELSRYWTEYMKSDDHRPLLVQAFVWNILVKHVFANEPRKRLAGNQTKDPRAEPKLSKPDGAYWAFGEQQWLARLNEDLKPGYESLSNPDFKPLVQSYFTWRISNAVFIQEKLSTYSGPNHNIAPLVKSVMKHLAPFAGTDSSPPMSTPRVEKELGIIISEAIQLDAEMWRQKAFFHPGSLRASPDSPFNPSSMELWETPPDAYANTLPPISLIISPCLMKTGNADGDFYDTSNILVKSQVSGEFAYQQMATKPSVAKTSTALQKGPMYQPSHVVQVSNQRVQYEKMHPNASVVERGPGEITPYLGPRRVQSTSRKSMDTHRGVRSRDFYA</sequence>
<dbReference type="OrthoDB" id="5213630at2759"/>
<dbReference type="AlphaFoldDB" id="A0A6A5YU47"/>
<accession>A0A6A5YU47</accession>
<dbReference type="EMBL" id="ML977338">
    <property type="protein sequence ID" value="KAF2110483.1"/>
    <property type="molecule type" value="Genomic_DNA"/>
</dbReference>
<evidence type="ECO:0000313" key="3">
    <source>
        <dbReference type="EMBL" id="KAF2110483.1"/>
    </source>
</evidence>
<evidence type="ECO:0000256" key="2">
    <source>
        <dbReference type="SAM" id="MobiDB-lite"/>
    </source>
</evidence>
<keyword evidence="4" id="KW-1185">Reference proteome</keyword>
<dbReference type="Proteomes" id="UP000799770">
    <property type="component" value="Unassembled WGS sequence"/>
</dbReference>
<organism evidence="3 4">
    <name type="scientific">Lophiotrema nucula</name>
    <dbReference type="NCBI Taxonomy" id="690887"/>
    <lineage>
        <taxon>Eukaryota</taxon>
        <taxon>Fungi</taxon>
        <taxon>Dikarya</taxon>
        <taxon>Ascomycota</taxon>
        <taxon>Pezizomycotina</taxon>
        <taxon>Dothideomycetes</taxon>
        <taxon>Pleosporomycetidae</taxon>
        <taxon>Pleosporales</taxon>
        <taxon>Lophiotremataceae</taxon>
        <taxon>Lophiotrema</taxon>
    </lineage>
</organism>
<feature type="region of interest" description="Disordered" evidence="2">
    <location>
        <begin position="502"/>
        <end position="540"/>
    </location>
</feature>
<protein>
    <submittedName>
        <fullName evidence="3">Uncharacterized protein</fullName>
    </submittedName>
</protein>
<gene>
    <name evidence="3" type="ORF">BDV96DRAFT_651118</name>
</gene>